<gene>
    <name evidence="2" type="ORF">N0B51_10770</name>
</gene>
<dbReference type="PANTHER" id="PTHR22617:SF43">
    <property type="entry name" value="PROTEIN PILI"/>
    <property type="match status" value="1"/>
</dbReference>
<evidence type="ECO:0000313" key="3">
    <source>
        <dbReference type="Proteomes" id="UP001142648"/>
    </source>
</evidence>
<sequence length="145" mass="14829">MNELVLVFTIAGRRVALRTADVYSVVEIDGVTPIPGAPGYVLGLSALRSITITVVDAAAAIGVAPPAMPERGARAAIVDHEGHRFALVVDDIDDVAELHSRPAPVPGEAGPGWQRVSEGLVETARGPALLLTLAAVLSGPDAIAA</sequence>
<accession>A0A9X2W206</accession>
<dbReference type="GO" id="GO:0007165">
    <property type="term" value="P:signal transduction"/>
    <property type="evidence" value="ECO:0007669"/>
    <property type="project" value="InterPro"/>
</dbReference>
<name>A0A9X2W206_9SPHN</name>
<dbReference type="EMBL" id="JAOAMV010000005">
    <property type="protein sequence ID" value="MCT2559460.1"/>
    <property type="molecule type" value="Genomic_DNA"/>
</dbReference>
<dbReference type="SMART" id="SM00260">
    <property type="entry name" value="CheW"/>
    <property type="match status" value="1"/>
</dbReference>
<organism evidence="2 3">
    <name type="scientific">Tsuneonella litorea</name>
    <dbReference type="NCBI Taxonomy" id="2976475"/>
    <lineage>
        <taxon>Bacteria</taxon>
        <taxon>Pseudomonadati</taxon>
        <taxon>Pseudomonadota</taxon>
        <taxon>Alphaproteobacteria</taxon>
        <taxon>Sphingomonadales</taxon>
        <taxon>Erythrobacteraceae</taxon>
        <taxon>Tsuneonella</taxon>
    </lineage>
</organism>
<dbReference type="Proteomes" id="UP001142648">
    <property type="component" value="Unassembled WGS sequence"/>
</dbReference>
<reference evidence="2" key="1">
    <citation type="submission" date="2022-09" db="EMBL/GenBank/DDBJ databases">
        <title>The genome sequence of Tsuneonella sp. YG55.</title>
        <authorList>
            <person name="Liu Y."/>
        </authorList>
    </citation>
    <scope>NUCLEOTIDE SEQUENCE</scope>
    <source>
        <strain evidence="2">YG55</strain>
    </source>
</reference>
<comment type="caution">
    <text evidence="2">The sequence shown here is derived from an EMBL/GenBank/DDBJ whole genome shotgun (WGS) entry which is preliminary data.</text>
</comment>
<dbReference type="PANTHER" id="PTHR22617">
    <property type="entry name" value="CHEMOTAXIS SENSOR HISTIDINE KINASE-RELATED"/>
    <property type="match status" value="1"/>
</dbReference>
<dbReference type="PROSITE" id="PS50851">
    <property type="entry name" value="CHEW"/>
    <property type="match status" value="1"/>
</dbReference>
<dbReference type="Gene3D" id="2.30.30.40">
    <property type="entry name" value="SH3 Domains"/>
    <property type="match status" value="1"/>
</dbReference>
<feature type="domain" description="CheW-like" evidence="1">
    <location>
        <begin position="2"/>
        <end position="142"/>
    </location>
</feature>
<dbReference type="AlphaFoldDB" id="A0A9X2W206"/>
<dbReference type="InterPro" id="IPR036061">
    <property type="entry name" value="CheW-like_dom_sf"/>
</dbReference>
<evidence type="ECO:0000313" key="2">
    <source>
        <dbReference type="EMBL" id="MCT2559460.1"/>
    </source>
</evidence>
<dbReference type="Gene3D" id="2.40.50.180">
    <property type="entry name" value="CheA-289, Domain 4"/>
    <property type="match status" value="1"/>
</dbReference>
<evidence type="ECO:0000259" key="1">
    <source>
        <dbReference type="PROSITE" id="PS50851"/>
    </source>
</evidence>
<dbReference type="SUPFAM" id="SSF50341">
    <property type="entry name" value="CheW-like"/>
    <property type="match status" value="1"/>
</dbReference>
<dbReference type="GO" id="GO:0006935">
    <property type="term" value="P:chemotaxis"/>
    <property type="evidence" value="ECO:0007669"/>
    <property type="project" value="InterPro"/>
</dbReference>
<proteinExistence type="predicted"/>
<dbReference type="InterPro" id="IPR002545">
    <property type="entry name" value="CheW-lke_dom"/>
</dbReference>
<dbReference type="GO" id="GO:0005829">
    <property type="term" value="C:cytosol"/>
    <property type="evidence" value="ECO:0007669"/>
    <property type="project" value="TreeGrafter"/>
</dbReference>
<keyword evidence="3" id="KW-1185">Reference proteome</keyword>
<dbReference type="Pfam" id="PF01584">
    <property type="entry name" value="CheW"/>
    <property type="match status" value="1"/>
</dbReference>
<dbReference type="RefSeq" id="WP_259962358.1">
    <property type="nucleotide sequence ID" value="NZ_JAOAMV010000005.1"/>
</dbReference>
<dbReference type="InterPro" id="IPR039315">
    <property type="entry name" value="CheW"/>
</dbReference>
<protein>
    <submittedName>
        <fullName evidence="2">Chemotaxis protein CheW</fullName>
    </submittedName>
</protein>